<reference evidence="1" key="1">
    <citation type="journal article" date="2021" name="Proc. Natl. Acad. Sci. U.S.A.">
        <title>A Catalog of Tens of Thousands of Viruses from Human Metagenomes Reveals Hidden Associations with Chronic Diseases.</title>
        <authorList>
            <person name="Tisza M.J."/>
            <person name="Buck C.B."/>
        </authorList>
    </citation>
    <scope>NUCLEOTIDE SEQUENCE</scope>
    <source>
        <strain evidence="1">CtLNL10</strain>
    </source>
</reference>
<dbReference type="EMBL" id="BK015570">
    <property type="protein sequence ID" value="DAE13848.1"/>
    <property type="molecule type" value="Genomic_DNA"/>
</dbReference>
<protein>
    <submittedName>
        <fullName evidence="1">Uncharacterized protein</fullName>
    </submittedName>
</protein>
<organism evidence="1">
    <name type="scientific">Siphoviridae sp. ctLNL10</name>
    <dbReference type="NCBI Taxonomy" id="2825453"/>
    <lineage>
        <taxon>Viruses</taxon>
        <taxon>Duplodnaviria</taxon>
        <taxon>Heunggongvirae</taxon>
        <taxon>Uroviricota</taxon>
        <taxon>Caudoviricetes</taxon>
    </lineage>
</organism>
<name>A0A8S5Q4B0_9CAUD</name>
<sequence length="57" mass="6367">MVGERMIEVPYGDFVDGQKAMADLDALRAIVSHSKYLDKDAIKAVLGIWQDGEDKQE</sequence>
<evidence type="ECO:0000313" key="1">
    <source>
        <dbReference type="EMBL" id="DAE13848.1"/>
    </source>
</evidence>
<accession>A0A8S5Q4B0</accession>
<proteinExistence type="predicted"/>